<dbReference type="InterPro" id="IPR029056">
    <property type="entry name" value="Ribokinase-like"/>
</dbReference>
<evidence type="ECO:0000256" key="1">
    <source>
        <dbReference type="ARBA" id="ARBA00022679"/>
    </source>
</evidence>
<dbReference type="RefSeq" id="WP_073068508.1">
    <property type="nucleotide sequence ID" value="NZ_FQUS01000040.1"/>
</dbReference>
<dbReference type="EMBL" id="FQUS01000040">
    <property type="protein sequence ID" value="SHG62509.1"/>
    <property type="molecule type" value="Genomic_DNA"/>
</dbReference>
<dbReference type="InterPro" id="IPR011611">
    <property type="entry name" value="PfkB_dom"/>
</dbReference>
<feature type="domain" description="Carbohydrate kinase PfkB" evidence="3">
    <location>
        <begin position="23"/>
        <end position="318"/>
    </location>
</feature>
<name>A0A1M5LCS7_9BACT</name>
<evidence type="ECO:0000256" key="2">
    <source>
        <dbReference type="ARBA" id="ARBA00022777"/>
    </source>
</evidence>
<dbReference type="GO" id="GO:0005829">
    <property type="term" value="C:cytosol"/>
    <property type="evidence" value="ECO:0007669"/>
    <property type="project" value="TreeGrafter"/>
</dbReference>
<dbReference type="SUPFAM" id="SSF53613">
    <property type="entry name" value="Ribokinase-like"/>
    <property type="match status" value="1"/>
</dbReference>
<protein>
    <submittedName>
        <fullName evidence="4">Sugar or nucleoside kinase, ribokinase family</fullName>
    </submittedName>
</protein>
<dbReference type="Pfam" id="PF00294">
    <property type="entry name" value="PfkB"/>
    <property type="match status" value="1"/>
</dbReference>
<organism evidence="4 5">
    <name type="scientific">Fodinibius roseus</name>
    <dbReference type="NCBI Taxonomy" id="1194090"/>
    <lineage>
        <taxon>Bacteria</taxon>
        <taxon>Pseudomonadati</taxon>
        <taxon>Balneolota</taxon>
        <taxon>Balneolia</taxon>
        <taxon>Balneolales</taxon>
        <taxon>Balneolaceae</taxon>
        <taxon>Fodinibius</taxon>
    </lineage>
</organism>
<dbReference type="PANTHER" id="PTHR10584">
    <property type="entry name" value="SUGAR KINASE"/>
    <property type="match status" value="1"/>
</dbReference>
<keyword evidence="2 4" id="KW-0418">Kinase</keyword>
<reference evidence="4 5" key="1">
    <citation type="submission" date="2016-11" db="EMBL/GenBank/DDBJ databases">
        <authorList>
            <person name="Jaros S."/>
            <person name="Januszkiewicz K."/>
            <person name="Wedrychowicz H."/>
        </authorList>
    </citation>
    <scope>NUCLEOTIDE SEQUENCE [LARGE SCALE GENOMIC DNA]</scope>
    <source>
        <strain evidence="4 5">DSM 21986</strain>
    </source>
</reference>
<accession>A0A1M5LCS7</accession>
<sequence length="341" mass="37078">MHTKERAGILAGGNWIIDQIKVIDRYPEEEKLSNIVTEYTGNGGAPFNVLTALYNMNASVPLRAIGVLGEDDRGDMILQECRKMGIDARQLTKLSGADTSYTDVMTATETGKRTFFHYRGANALLEEEHFDFSRANVRIFHLGYLLLLDRLDEVTDGGLTGAARVLKSAKEAGLMTSADLVSEQSNRYQEVVGSSLPFIDLLFLNEYEAERLTGVTIAGEAGRFQAAQARKAAETILDRGVQAWVLIHAPQGVVAVSKEKEYLPQGGLKVPPEQIKGAVGAGDALAAGVLYGVHEHWEMSKSLALGVSVAAMSLREVTSTGGIKPWQECMALGKQFGYRKV</sequence>
<dbReference type="Gene3D" id="3.40.1190.20">
    <property type="match status" value="1"/>
</dbReference>
<dbReference type="GO" id="GO:0016301">
    <property type="term" value="F:kinase activity"/>
    <property type="evidence" value="ECO:0007669"/>
    <property type="project" value="UniProtKB-KW"/>
</dbReference>
<dbReference type="PANTHER" id="PTHR10584:SF166">
    <property type="entry name" value="RIBOKINASE"/>
    <property type="match status" value="1"/>
</dbReference>
<gene>
    <name evidence="4" type="ORF">SAMN05443144_1409</name>
</gene>
<keyword evidence="5" id="KW-1185">Reference proteome</keyword>
<evidence type="ECO:0000313" key="5">
    <source>
        <dbReference type="Proteomes" id="UP000184041"/>
    </source>
</evidence>
<evidence type="ECO:0000259" key="3">
    <source>
        <dbReference type="Pfam" id="PF00294"/>
    </source>
</evidence>
<proteinExistence type="predicted"/>
<keyword evidence="1" id="KW-0808">Transferase</keyword>
<evidence type="ECO:0000313" key="4">
    <source>
        <dbReference type="EMBL" id="SHG62509.1"/>
    </source>
</evidence>
<dbReference type="AlphaFoldDB" id="A0A1M5LCS7"/>
<dbReference type="Proteomes" id="UP000184041">
    <property type="component" value="Unassembled WGS sequence"/>
</dbReference>
<dbReference type="OrthoDB" id="9813569at2"/>
<dbReference type="STRING" id="1194090.SAMN05443144_1409"/>